<proteinExistence type="predicted"/>
<feature type="compositionally biased region" description="Polar residues" evidence="2">
    <location>
        <begin position="127"/>
        <end position="136"/>
    </location>
</feature>
<dbReference type="InterPro" id="IPR052982">
    <property type="entry name" value="SRP1/TIP1-like"/>
</dbReference>
<feature type="signal peptide" evidence="3">
    <location>
        <begin position="1"/>
        <end position="21"/>
    </location>
</feature>
<dbReference type="PANTHER" id="PTHR40633">
    <property type="entry name" value="MATRIX PROTEIN, PUTATIVE (AFU_ORTHOLOGUE AFUA_8G05410)-RELATED"/>
    <property type="match status" value="1"/>
</dbReference>
<evidence type="ECO:0000256" key="3">
    <source>
        <dbReference type="SAM" id="SignalP"/>
    </source>
</evidence>
<dbReference type="AlphaFoldDB" id="A0A1Y1Z5S9"/>
<evidence type="ECO:0000256" key="2">
    <source>
        <dbReference type="SAM" id="MobiDB-lite"/>
    </source>
</evidence>
<evidence type="ECO:0000313" key="6">
    <source>
        <dbReference type="Proteomes" id="UP000193498"/>
    </source>
</evidence>
<reference evidence="5 6" key="1">
    <citation type="submission" date="2016-07" db="EMBL/GenBank/DDBJ databases">
        <title>Pervasive Adenine N6-methylation of Active Genes in Fungi.</title>
        <authorList>
            <consortium name="DOE Joint Genome Institute"/>
            <person name="Mondo S.J."/>
            <person name="Dannebaum R.O."/>
            <person name="Kuo R.C."/>
            <person name="Labutti K."/>
            <person name="Haridas S."/>
            <person name="Kuo A."/>
            <person name="Salamov A."/>
            <person name="Ahrendt S.R."/>
            <person name="Lipzen A."/>
            <person name="Sullivan W."/>
            <person name="Andreopoulos W.B."/>
            <person name="Clum A."/>
            <person name="Lindquist E."/>
            <person name="Daum C."/>
            <person name="Ramamoorthy G.K."/>
            <person name="Gryganskyi A."/>
            <person name="Culley D."/>
            <person name="Magnuson J.K."/>
            <person name="James T.Y."/>
            <person name="O'Malley M.A."/>
            <person name="Stajich J.E."/>
            <person name="Spatafora J.W."/>
            <person name="Visel A."/>
            <person name="Grigoriev I.V."/>
        </authorList>
    </citation>
    <scope>NUCLEOTIDE SEQUENCE [LARGE SCALE GENOMIC DNA]</scope>
    <source>
        <strain evidence="5 6">CBS 931.73</strain>
    </source>
</reference>
<name>A0A1Y1Z5S9_9FUNG</name>
<sequence length="174" mass="18293">MYYNIASLIAVISWSVKYVNADVAITSPMNSVWQAGSSQFISWVDNGNGKPMAEKFDITLMSGAMTSLQQVNSIATGVSSSSLQYKWEIPTSLTTGSQYAIRIGVGSSVSYSPYFTILASGPAPANGGNTSSKPTQSAASNSTTATNKPKNAGEMLAPAYILTYASLSCLLAYI</sequence>
<dbReference type="Pfam" id="PF10342">
    <property type="entry name" value="Kre9_KNH"/>
    <property type="match status" value="1"/>
</dbReference>
<feature type="chain" id="PRO_5012485912" description="Yeast cell wall synthesis Kre9/Knh1-like N-terminal domain-containing protein" evidence="3">
    <location>
        <begin position="22"/>
        <end position="174"/>
    </location>
</feature>
<feature type="compositionally biased region" description="Low complexity" evidence="2">
    <location>
        <begin position="137"/>
        <end position="147"/>
    </location>
</feature>
<evidence type="ECO:0000313" key="5">
    <source>
        <dbReference type="EMBL" id="ORY05613.1"/>
    </source>
</evidence>
<protein>
    <recommendedName>
        <fullName evidence="4">Yeast cell wall synthesis Kre9/Knh1-like N-terminal domain-containing protein</fullName>
    </recommendedName>
</protein>
<dbReference type="EMBL" id="MCFE01000023">
    <property type="protein sequence ID" value="ORY05613.1"/>
    <property type="molecule type" value="Genomic_DNA"/>
</dbReference>
<feature type="region of interest" description="Disordered" evidence="2">
    <location>
        <begin position="125"/>
        <end position="149"/>
    </location>
</feature>
<comment type="caution">
    <text evidence="5">The sequence shown here is derived from an EMBL/GenBank/DDBJ whole genome shotgun (WGS) entry which is preliminary data.</text>
</comment>
<evidence type="ECO:0000256" key="1">
    <source>
        <dbReference type="ARBA" id="ARBA00022729"/>
    </source>
</evidence>
<keyword evidence="1 3" id="KW-0732">Signal</keyword>
<keyword evidence="6" id="KW-1185">Reference proteome</keyword>
<organism evidence="5 6">
    <name type="scientific">Basidiobolus meristosporus CBS 931.73</name>
    <dbReference type="NCBI Taxonomy" id="1314790"/>
    <lineage>
        <taxon>Eukaryota</taxon>
        <taxon>Fungi</taxon>
        <taxon>Fungi incertae sedis</taxon>
        <taxon>Zoopagomycota</taxon>
        <taxon>Entomophthoromycotina</taxon>
        <taxon>Basidiobolomycetes</taxon>
        <taxon>Basidiobolales</taxon>
        <taxon>Basidiobolaceae</taxon>
        <taxon>Basidiobolus</taxon>
    </lineage>
</organism>
<accession>A0A1Y1Z5S9</accession>
<dbReference type="PANTHER" id="PTHR40633:SF1">
    <property type="entry name" value="GPI ANCHORED SERINE-THREONINE RICH PROTEIN (AFU_ORTHOLOGUE AFUA_1G03630)"/>
    <property type="match status" value="1"/>
</dbReference>
<dbReference type="Proteomes" id="UP000193498">
    <property type="component" value="Unassembled WGS sequence"/>
</dbReference>
<dbReference type="InterPro" id="IPR018466">
    <property type="entry name" value="Kre9/Knh1-like_N"/>
</dbReference>
<gene>
    <name evidence="5" type="ORF">K493DRAFT_344895</name>
</gene>
<dbReference type="InParanoid" id="A0A1Y1Z5S9"/>
<feature type="domain" description="Yeast cell wall synthesis Kre9/Knh1-like N-terminal" evidence="4">
    <location>
        <begin position="29"/>
        <end position="117"/>
    </location>
</feature>
<evidence type="ECO:0000259" key="4">
    <source>
        <dbReference type="Pfam" id="PF10342"/>
    </source>
</evidence>
<dbReference type="OrthoDB" id="2260257at2759"/>